<dbReference type="GeneID" id="28940349"/>
<dbReference type="AlphaFoldDB" id="A0A0W4ZQ93"/>
<evidence type="ECO:0000256" key="2">
    <source>
        <dbReference type="ARBA" id="ARBA00023054"/>
    </source>
</evidence>
<dbReference type="EMBL" id="LFWA01000007">
    <property type="protein sequence ID" value="KTW30548.1"/>
    <property type="molecule type" value="Genomic_DNA"/>
</dbReference>
<comment type="caution">
    <text evidence="7">The sequence shown here is derived from an EMBL/GenBank/DDBJ whole genome shotgun (WGS) entry which is preliminary data.</text>
</comment>
<dbReference type="VEuPathDB" id="FungiDB:T551_01831"/>
<evidence type="ECO:0000259" key="5">
    <source>
        <dbReference type="PROSITE" id="PS50031"/>
    </source>
</evidence>
<dbReference type="GO" id="GO:0006897">
    <property type="term" value="P:endocytosis"/>
    <property type="evidence" value="ECO:0007669"/>
    <property type="project" value="TreeGrafter"/>
</dbReference>
<dbReference type="PROSITE" id="PS00018">
    <property type="entry name" value="EF_HAND_1"/>
    <property type="match status" value="1"/>
</dbReference>
<proteinExistence type="predicted"/>
<dbReference type="STRING" id="1408657.A0A0W4ZQ93"/>
<keyword evidence="8" id="KW-1185">Reference proteome</keyword>
<feature type="domain" description="EF-hand" evidence="6">
    <location>
        <begin position="322"/>
        <end position="357"/>
    </location>
</feature>
<evidence type="ECO:0000256" key="4">
    <source>
        <dbReference type="SAM" id="MobiDB-lite"/>
    </source>
</evidence>
<dbReference type="PANTHER" id="PTHR11216">
    <property type="entry name" value="EH DOMAIN"/>
    <property type="match status" value="1"/>
</dbReference>
<dbReference type="PROSITE" id="PS50031">
    <property type="entry name" value="EH"/>
    <property type="match status" value="3"/>
</dbReference>
<sequence length="1233" mass="139537">MGSKTQETLKQEIEANLSVEEKEVYEKLFHEADKENIGVLLGEHSISFFEKTGLSPQILKEIWKIADNENMGFLTQKKFNIALRLIAHAQEGRHPSSDLINSKCSLPKFNSEKAINWNMPSQVSNIIPLITMEEKNRYQNMFKSLKLTNGLVKGSRAKTIFLRTHLPNEILGQIWNLVDIQHRGALNIVEFTVAMHLIHSLISGSLKTLPSVLSPEVFKMASGKTHNREPSQRIVSSNLSPENSVNLNLNNFNDFSQKYNKHQHITTQSNIFSQFDSNVTNDWNIKPHEKSQYINLFKSINKANDDYVTGDEAVSFFLSSKLPEETLAHIWDLADINKSGKLNTEEFIIAMHLIRQKLAGTDLPASLPQELILSLLQKDFPQENTIFFSSYNQDPSSSTISESLDLNNSFSSQAHATSPSIPSSVFSIKQSTDSYMETPKVISSPTHTFSMTSPHSHAPSIHSIHKTSFVPTSNFGQSIVSSVTPNPKILHHKSSTMIDLLSDTNTEDSEKNEATTNESDNPSSKISSLNKQIKELKQTHTSIKVDLDAVNIQKRDIEEKLSQIHTLYNKELKAVQKIQEHLAESYTSKQKLKQKCVVLEKKLYALQDQKQKQLQDLEHSTNENIELEQKIKSMTNQIFALEEELEKIEKNILDQKTMTIINRKQLSAFEDNYAQLKTNIENNTKMNNILKDTNSNFILSPNNQLSNPFHQISNFNETESMSPTFIPICNNADIITKPDAQNDSIKNFNKIVCNKEPKESSNTINDQYIHMKQNHQLSEPCNSEVPSLITSSFMENIIQKDLSSNIDLRVLKRQNSLTESLDSSVVVQPPESTPGKLSRISSYPGTPTAWIINKNNSPKTGDESCLDFESDNIFLKDPVKKLEFYKKNTSNNLKAIDTPTHSKEISKELLNDTESKKVVFNMNNLNKALLHPSESEKITSLSTSIELSNVLDKKNNVEYLAIQNIVTQEENITGTLPGTFPIDFDNQIINNKDIYQTTNKIKSEKDDKTNKKTESAIFNLFLSQNKDNNTSKKNKADFDEAFANFVAEPENSSNDDSFVSKFPPIDNFHSSSESTDIDGFNDSNVHVKNKDSATNMPIFDSDYNFSCKTKVIATNEKDTVDSNTNKIPRNNSKKNQSEKLLSLKNAQASNITLYPENTEEKNEDTFYGLVVAEEVNGFENDFCTQNHELNTFFTEPFSKETKNDWVSIDCTSFSHQFNDDKRASLSTNPETIN</sequence>
<gene>
    <name evidence="7" type="ORF">T551_01831</name>
</gene>
<keyword evidence="1" id="KW-0106">Calcium</keyword>
<organism evidence="7 8">
    <name type="scientific">Pneumocystis jirovecii (strain RU7)</name>
    <name type="common">Human pneumocystis pneumonia agent</name>
    <dbReference type="NCBI Taxonomy" id="1408657"/>
    <lineage>
        <taxon>Eukaryota</taxon>
        <taxon>Fungi</taxon>
        <taxon>Dikarya</taxon>
        <taxon>Ascomycota</taxon>
        <taxon>Taphrinomycotina</taxon>
        <taxon>Pneumocystomycetes</taxon>
        <taxon>Pneumocystaceae</taxon>
        <taxon>Pneumocystis</taxon>
    </lineage>
</organism>
<dbReference type="InterPro" id="IPR018247">
    <property type="entry name" value="EF_Hand_1_Ca_BS"/>
</dbReference>
<dbReference type="Pfam" id="PF12763">
    <property type="entry name" value="EH"/>
    <property type="match status" value="3"/>
</dbReference>
<dbReference type="SUPFAM" id="SSF47473">
    <property type="entry name" value="EF-hand"/>
    <property type="match status" value="3"/>
</dbReference>
<feature type="region of interest" description="Disordered" evidence="4">
    <location>
        <begin position="504"/>
        <end position="527"/>
    </location>
</feature>
<evidence type="ECO:0000259" key="6">
    <source>
        <dbReference type="PROSITE" id="PS50222"/>
    </source>
</evidence>
<dbReference type="PROSITE" id="PS50222">
    <property type="entry name" value="EF_HAND_2"/>
    <property type="match status" value="1"/>
</dbReference>
<dbReference type="Gene3D" id="1.10.238.10">
    <property type="entry name" value="EF-hand"/>
    <property type="match status" value="3"/>
</dbReference>
<protein>
    <submittedName>
        <fullName evidence="7">Uncharacterized protein</fullName>
    </submittedName>
</protein>
<feature type="domain" description="EH" evidence="5">
    <location>
        <begin position="289"/>
        <end position="372"/>
    </location>
</feature>
<feature type="compositionally biased region" description="Polar residues" evidence="4">
    <location>
        <begin position="514"/>
        <end position="527"/>
    </location>
</feature>
<accession>A0A0W4ZQ93</accession>
<evidence type="ECO:0000313" key="8">
    <source>
        <dbReference type="Proteomes" id="UP000053447"/>
    </source>
</evidence>
<evidence type="ECO:0000256" key="1">
    <source>
        <dbReference type="ARBA" id="ARBA00022837"/>
    </source>
</evidence>
<dbReference type="GO" id="GO:0005737">
    <property type="term" value="C:cytoplasm"/>
    <property type="evidence" value="ECO:0007669"/>
    <property type="project" value="TreeGrafter"/>
</dbReference>
<dbReference type="SMART" id="SM00054">
    <property type="entry name" value="EFh"/>
    <property type="match status" value="3"/>
</dbReference>
<name>A0A0W4ZQ93_PNEJ7</name>
<feature type="coiled-coil region" evidence="3">
    <location>
        <begin position="589"/>
        <end position="686"/>
    </location>
</feature>
<dbReference type="GO" id="GO:0005509">
    <property type="term" value="F:calcium ion binding"/>
    <property type="evidence" value="ECO:0007669"/>
    <property type="project" value="InterPro"/>
</dbReference>
<dbReference type="Proteomes" id="UP000053447">
    <property type="component" value="Unassembled WGS sequence"/>
</dbReference>
<dbReference type="InterPro" id="IPR000261">
    <property type="entry name" value="EH_dom"/>
</dbReference>
<evidence type="ECO:0000256" key="3">
    <source>
        <dbReference type="SAM" id="Coils"/>
    </source>
</evidence>
<dbReference type="RefSeq" id="XP_018229839.1">
    <property type="nucleotide sequence ID" value="XM_018374094.1"/>
</dbReference>
<dbReference type="CDD" id="cd00052">
    <property type="entry name" value="EH"/>
    <property type="match status" value="3"/>
</dbReference>
<dbReference type="eggNOG" id="KOG0998">
    <property type="taxonomic scope" value="Eukaryota"/>
</dbReference>
<dbReference type="OrthoDB" id="524326at2759"/>
<keyword evidence="2 3" id="KW-0175">Coiled coil</keyword>
<dbReference type="InterPro" id="IPR002048">
    <property type="entry name" value="EF_hand_dom"/>
</dbReference>
<feature type="domain" description="EH" evidence="5">
    <location>
        <begin position="134"/>
        <end position="224"/>
    </location>
</feature>
<evidence type="ECO:0000313" key="7">
    <source>
        <dbReference type="EMBL" id="KTW30548.1"/>
    </source>
</evidence>
<feature type="domain" description="EH" evidence="5">
    <location>
        <begin position="21"/>
        <end position="107"/>
    </location>
</feature>
<dbReference type="GO" id="GO:0016197">
    <property type="term" value="P:endosomal transport"/>
    <property type="evidence" value="ECO:0007669"/>
    <property type="project" value="TreeGrafter"/>
</dbReference>
<dbReference type="PANTHER" id="PTHR11216:SF170">
    <property type="entry name" value="DYNAMIN ASSOCIATED PROTEIN 160, ISOFORM D"/>
    <property type="match status" value="1"/>
</dbReference>
<reference evidence="8" key="1">
    <citation type="journal article" date="2016" name="Nat. Commun.">
        <title>Genome analysis of three Pneumocystis species reveals adaptation mechanisms to life exclusively in mammalian hosts.</title>
        <authorList>
            <person name="Ma L."/>
            <person name="Chen Z."/>
            <person name="Huang D.W."/>
            <person name="Kutty G."/>
            <person name="Ishihara M."/>
            <person name="Wang H."/>
            <person name="Abouelleil A."/>
            <person name="Bishop L."/>
            <person name="Davey E."/>
            <person name="Deng R."/>
            <person name="Deng X."/>
            <person name="Fan L."/>
            <person name="Fantoni G."/>
            <person name="Fitzgerald M."/>
            <person name="Gogineni E."/>
            <person name="Goldberg J.M."/>
            <person name="Handley G."/>
            <person name="Hu X."/>
            <person name="Huber C."/>
            <person name="Jiao X."/>
            <person name="Jones K."/>
            <person name="Levin J.Z."/>
            <person name="Liu Y."/>
            <person name="Macdonald P."/>
            <person name="Melnikov A."/>
            <person name="Raley C."/>
            <person name="Sassi M."/>
            <person name="Sherman B.T."/>
            <person name="Song X."/>
            <person name="Sykes S."/>
            <person name="Tran B."/>
            <person name="Walsh L."/>
            <person name="Xia Y."/>
            <person name="Yang J."/>
            <person name="Young S."/>
            <person name="Zeng Q."/>
            <person name="Zheng X."/>
            <person name="Stephens R."/>
            <person name="Nusbaum C."/>
            <person name="Birren B.W."/>
            <person name="Azadi P."/>
            <person name="Lempicki R.A."/>
            <person name="Cuomo C.A."/>
            <person name="Kovacs J.A."/>
        </authorList>
    </citation>
    <scope>NUCLEOTIDE SEQUENCE [LARGE SCALE GENOMIC DNA]</scope>
    <source>
        <strain evidence="8">RU7</strain>
    </source>
</reference>
<dbReference type="SMART" id="SM00027">
    <property type="entry name" value="EH"/>
    <property type="match status" value="3"/>
</dbReference>
<dbReference type="InterPro" id="IPR011992">
    <property type="entry name" value="EF-hand-dom_pair"/>
</dbReference>
<dbReference type="GO" id="GO:0005886">
    <property type="term" value="C:plasma membrane"/>
    <property type="evidence" value="ECO:0007669"/>
    <property type="project" value="TreeGrafter"/>
</dbReference>